<keyword evidence="4" id="KW-0479">Metal-binding</keyword>
<dbReference type="RefSeq" id="WP_038546692.1">
    <property type="nucleotide sequence ID" value="NZ_CP006842.1"/>
</dbReference>
<dbReference type="AlphaFoldDB" id="X5E9P2"/>
<dbReference type="EMBL" id="CP006842">
    <property type="protein sequence ID" value="AHW63356.1"/>
    <property type="molecule type" value="Genomic_DNA"/>
</dbReference>
<evidence type="ECO:0000256" key="6">
    <source>
        <dbReference type="ARBA" id="ARBA00023235"/>
    </source>
</evidence>
<dbReference type="Gene3D" id="3.30.310.50">
    <property type="entry name" value="Alpha-D-phosphohexomutase, C-terminal domain"/>
    <property type="match status" value="1"/>
</dbReference>
<evidence type="ECO:0000313" key="11">
    <source>
        <dbReference type="EMBL" id="AHW63356.1"/>
    </source>
</evidence>
<evidence type="ECO:0000259" key="9">
    <source>
        <dbReference type="Pfam" id="PF02879"/>
    </source>
</evidence>
<evidence type="ECO:0000259" key="10">
    <source>
        <dbReference type="Pfam" id="PF02880"/>
    </source>
</evidence>
<evidence type="ECO:0000256" key="2">
    <source>
        <dbReference type="ARBA" id="ARBA00010231"/>
    </source>
</evidence>
<feature type="domain" description="Alpha-D-phosphohexomutase C-terminal" evidence="7">
    <location>
        <begin position="380"/>
        <end position="451"/>
    </location>
</feature>
<comment type="cofactor">
    <cofactor evidence="1">
        <name>Mg(2+)</name>
        <dbReference type="ChEBI" id="CHEBI:18420"/>
    </cofactor>
</comment>
<feature type="domain" description="Alpha-D-phosphohexomutase alpha/beta/alpha" evidence="8">
    <location>
        <begin position="13"/>
        <end position="128"/>
    </location>
</feature>
<feature type="domain" description="Alpha-D-phosphohexomutase alpha/beta/alpha" evidence="9">
    <location>
        <begin position="162"/>
        <end position="261"/>
    </location>
</feature>
<feature type="domain" description="Alpha-D-phosphohexomutase alpha/beta/alpha" evidence="10">
    <location>
        <begin position="267"/>
        <end position="375"/>
    </location>
</feature>
<gene>
    <name evidence="11" type="primary">manB</name>
    <name evidence="11" type="ORF">CGLY_04540</name>
</gene>
<dbReference type="Proteomes" id="UP000023703">
    <property type="component" value="Chromosome"/>
</dbReference>
<dbReference type="InterPro" id="IPR036900">
    <property type="entry name" value="A-D-PHexomutase_C_sf"/>
</dbReference>
<keyword evidence="6" id="KW-0413">Isomerase</keyword>
<dbReference type="SUPFAM" id="SSF53738">
    <property type="entry name" value="Phosphoglucomutase, first 3 domains"/>
    <property type="match status" value="3"/>
</dbReference>
<dbReference type="InterPro" id="IPR005844">
    <property type="entry name" value="A-D-PHexomutase_a/b/a-I"/>
</dbReference>
<dbReference type="InterPro" id="IPR005841">
    <property type="entry name" value="Alpha-D-phosphohexomutase_SF"/>
</dbReference>
<dbReference type="Pfam" id="PF02879">
    <property type="entry name" value="PGM_PMM_II"/>
    <property type="match status" value="1"/>
</dbReference>
<reference evidence="11 12" key="1">
    <citation type="journal article" date="2015" name="Int. J. Syst. Evol. Microbiol.">
        <title>Revisiting Corynebacterium glyciniphilum (ex Kubota et al., 1972) sp. nov., nom. rev., isolated from putrefied banana.</title>
        <authorList>
            <person name="Al-Dilaimi A."/>
            <person name="Bednarz H."/>
            <person name="Lomker A."/>
            <person name="Niehaus K."/>
            <person name="Kalinowski J."/>
            <person name="Ruckert C."/>
        </authorList>
    </citation>
    <scope>NUCLEOTIDE SEQUENCE [LARGE SCALE GENOMIC DNA]</scope>
    <source>
        <strain evidence="11">AJ 3170</strain>
    </source>
</reference>
<dbReference type="eggNOG" id="COG1109">
    <property type="taxonomic scope" value="Bacteria"/>
</dbReference>
<dbReference type="HOGENOM" id="CLU_016950_9_2_11"/>
<dbReference type="InterPro" id="IPR005843">
    <property type="entry name" value="A-D-PHexomutase_C"/>
</dbReference>
<dbReference type="NCBIfam" id="NF007088">
    <property type="entry name" value="PRK09542.1"/>
    <property type="match status" value="1"/>
</dbReference>
<evidence type="ECO:0000256" key="5">
    <source>
        <dbReference type="ARBA" id="ARBA00022842"/>
    </source>
</evidence>
<protein>
    <submittedName>
        <fullName evidence="11">Phosphomannomutase/phosphoglucomutase</fullName>
    </submittedName>
</protein>
<dbReference type="Pfam" id="PF02878">
    <property type="entry name" value="PGM_PMM_I"/>
    <property type="match status" value="1"/>
</dbReference>
<organism evidence="11 12">
    <name type="scientific">Corynebacterium glyciniphilum AJ 3170</name>
    <dbReference type="NCBI Taxonomy" id="1404245"/>
    <lineage>
        <taxon>Bacteria</taxon>
        <taxon>Bacillati</taxon>
        <taxon>Actinomycetota</taxon>
        <taxon>Actinomycetes</taxon>
        <taxon>Mycobacteriales</taxon>
        <taxon>Corynebacteriaceae</taxon>
        <taxon>Corynebacterium</taxon>
    </lineage>
</organism>
<dbReference type="Gene3D" id="3.40.120.10">
    <property type="entry name" value="Alpha-D-Glucose-1,6-Bisphosphate, subunit A, domain 3"/>
    <property type="match status" value="3"/>
</dbReference>
<dbReference type="PRINTS" id="PR00509">
    <property type="entry name" value="PGMPMM"/>
</dbReference>
<evidence type="ECO:0000259" key="7">
    <source>
        <dbReference type="Pfam" id="PF00408"/>
    </source>
</evidence>
<dbReference type="KEGG" id="cgy:CGLY_04540"/>
<evidence type="ECO:0000256" key="4">
    <source>
        <dbReference type="ARBA" id="ARBA00022723"/>
    </source>
</evidence>
<dbReference type="CDD" id="cd03089">
    <property type="entry name" value="PMM_PGM"/>
    <property type="match status" value="1"/>
</dbReference>
<dbReference type="PANTHER" id="PTHR43771">
    <property type="entry name" value="PHOSPHOMANNOMUTASE"/>
    <property type="match status" value="1"/>
</dbReference>
<keyword evidence="3" id="KW-0597">Phosphoprotein</keyword>
<dbReference type="STRING" id="1404245.CGLY_04540"/>
<evidence type="ECO:0000256" key="3">
    <source>
        <dbReference type="ARBA" id="ARBA00022553"/>
    </source>
</evidence>
<keyword evidence="5" id="KW-0460">Magnesium</keyword>
<evidence type="ECO:0000259" key="8">
    <source>
        <dbReference type="Pfam" id="PF02878"/>
    </source>
</evidence>
<dbReference type="InterPro" id="IPR016055">
    <property type="entry name" value="A-D-PHexomutase_a/b/a-I/II/III"/>
</dbReference>
<comment type="similarity">
    <text evidence="2">Belongs to the phosphohexose mutase family.</text>
</comment>
<dbReference type="Pfam" id="PF00408">
    <property type="entry name" value="PGM_PMM_IV"/>
    <property type="match status" value="1"/>
</dbReference>
<dbReference type="PANTHER" id="PTHR43771:SF1">
    <property type="entry name" value="PHOSPHOMANNOMUTASE"/>
    <property type="match status" value="1"/>
</dbReference>
<dbReference type="InterPro" id="IPR005846">
    <property type="entry name" value="A-D-PHexomutase_a/b/a-III"/>
</dbReference>
<accession>X5E9P2</accession>
<dbReference type="GO" id="GO:0046872">
    <property type="term" value="F:metal ion binding"/>
    <property type="evidence" value="ECO:0007669"/>
    <property type="project" value="UniProtKB-KW"/>
</dbReference>
<sequence>MTQRDREAIASVIKAYDVRGVVGDGIDADLVRDTGAAFGLLMRGEGATRVVIGHDMRDSSPGLSDAFAEGVRSQGLDTVSLGLTSTDELYFASGTMDCPGAMFTASHNPARYNGIKLCRSGARPVGQQTGLAEVSDMLVEGVPSYDGTAGTGSSRDVLTDYAAFLHDLVPLEIRPLTVAVDAGNGMGGLTVPAVLGEGSGLPLSIRDLYFELDGTFPNHEANPLAPENLVDLQKHTVAQGADLGIAFDGDADRCFIVDEQGEPVSPSAICGIIAERYLDQHPGATIIHNLITSKAVPEIVREHGGTPVRTRVGHSFIKAQMAEENAVFGGEHSAHYYFSDFFNADSGMLAALHVLATLGGQDRPLSELKQAYDRYEASGEVNSEVADQQGRTAVVVEAFADETVATDELDGVTVELSDGAWFNVRASNTEPLLRLNVEAADESRVEEILDKALAVIRA</sequence>
<evidence type="ECO:0000313" key="12">
    <source>
        <dbReference type="Proteomes" id="UP000023703"/>
    </source>
</evidence>
<dbReference type="InterPro" id="IPR005845">
    <property type="entry name" value="A-D-PHexomutase_a/b/a-II"/>
</dbReference>
<evidence type="ECO:0000256" key="1">
    <source>
        <dbReference type="ARBA" id="ARBA00001946"/>
    </source>
</evidence>
<dbReference type="GO" id="GO:0016868">
    <property type="term" value="F:intramolecular phosphotransferase activity"/>
    <property type="evidence" value="ECO:0007669"/>
    <property type="project" value="InterPro"/>
</dbReference>
<dbReference type="SUPFAM" id="SSF55957">
    <property type="entry name" value="Phosphoglucomutase, C-terminal domain"/>
    <property type="match status" value="1"/>
</dbReference>
<name>X5E9P2_9CORY</name>
<dbReference type="OrthoDB" id="9803322at2"/>
<keyword evidence="12" id="KW-1185">Reference proteome</keyword>
<dbReference type="GO" id="GO:0005975">
    <property type="term" value="P:carbohydrate metabolic process"/>
    <property type="evidence" value="ECO:0007669"/>
    <property type="project" value="InterPro"/>
</dbReference>
<proteinExistence type="inferred from homology"/>
<dbReference type="Pfam" id="PF02880">
    <property type="entry name" value="PGM_PMM_III"/>
    <property type="match status" value="1"/>
</dbReference>